<evidence type="ECO:0000313" key="2">
    <source>
        <dbReference type="EMBL" id="BFP50158.1"/>
    </source>
</evidence>
<evidence type="ECO:0000256" key="1">
    <source>
        <dbReference type="SAM" id="MobiDB-lite"/>
    </source>
</evidence>
<feature type="region of interest" description="Disordered" evidence="1">
    <location>
        <begin position="51"/>
        <end position="72"/>
    </location>
</feature>
<proteinExistence type="predicted"/>
<reference evidence="2" key="1">
    <citation type="submission" date="2024-07" db="EMBL/GenBank/DDBJ databases">
        <title>Complete genome sequences of cellulolytic bacteria, Kitasatospora sp. CMC57 and Streptomyces sp. CMC78, isolated from Japanese agricultural soil.</title>
        <authorList>
            <person name="Hashimoto T."/>
            <person name="Ito M."/>
            <person name="Iwamoto M."/>
            <person name="Fukahori D."/>
            <person name="Shoda T."/>
            <person name="Sakoda M."/>
            <person name="Morohoshi T."/>
            <person name="Mitsuboshi M."/>
            <person name="Nishizawa T."/>
        </authorList>
    </citation>
    <scope>NUCLEOTIDE SEQUENCE</scope>
    <source>
        <strain evidence="2">CMC57</strain>
        <plasmid evidence="2">pCMC57_02</plasmid>
    </source>
</reference>
<gene>
    <name evidence="2" type="ORF">KCMC57_65270</name>
</gene>
<keyword evidence="2" id="KW-0614">Plasmid</keyword>
<protein>
    <submittedName>
        <fullName evidence="2">Uncharacterized protein</fullName>
    </submittedName>
</protein>
<name>A0AB33K4N6_9ACTN</name>
<sequence>MTQYRVNGVVTFLSGDASHAAYARVRDDIELFTGRVRELSIRLEALESQLRSTKGSARRPLRQEAGATRQALQMTRKQVAKARGKLSSIQRARMIAAKQRPVQEKPHQTSAIFPPSSDPLHELEREHYDGKAGGQHGAVSGPTIPG</sequence>
<feature type="region of interest" description="Disordered" evidence="1">
    <location>
        <begin position="97"/>
        <end position="121"/>
    </location>
</feature>
<dbReference type="RefSeq" id="WP_408649606.1">
    <property type="nucleotide sequence ID" value="NZ_AP035881.2"/>
</dbReference>
<organism evidence="2">
    <name type="scientific">Kitasatospora sp. CMC57</name>
    <dbReference type="NCBI Taxonomy" id="3231513"/>
    <lineage>
        <taxon>Bacteria</taxon>
        <taxon>Bacillati</taxon>
        <taxon>Actinomycetota</taxon>
        <taxon>Actinomycetes</taxon>
        <taxon>Kitasatosporales</taxon>
        <taxon>Streptomycetaceae</taxon>
        <taxon>Kitasatospora</taxon>
    </lineage>
</organism>
<geneLocation type="plasmid" evidence="2">
    <name>pCMC57_02</name>
</geneLocation>
<dbReference type="AlphaFoldDB" id="A0AB33K4N6"/>
<accession>A0AB33K4N6</accession>
<dbReference type="EMBL" id="AP035883">
    <property type="protein sequence ID" value="BFP50158.1"/>
    <property type="molecule type" value="Genomic_DNA"/>
</dbReference>